<organism evidence="1 2">
    <name type="scientific">Bacteroides fragilis str. 3998T(B)3</name>
    <dbReference type="NCBI Taxonomy" id="1339316"/>
    <lineage>
        <taxon>Bacteria</taxon>
        <taxon>Pseudomonadati</taxon>
        <taxon>Bacteroidota</taxon>
        <taxon>Bacteroidia</taxon>
        <taxon>Bacteroidales</taxon>
        <taxon>Bacteroidaceae</taxon>
        <taxon>Bacteroides</taxon>
    </lineage>
</organism>
<evidence type="ECO:0000313" key="1">
    <source>
        <dbReference type="EMBL" id="EXY87788.1"/>
    </source>
</evidence>
<gene>
    <name evidence="1" type="ORF">M125_5576</name>
</gene>
<protein>
    <submittedName>
        <fullName evidence="1">Uncharacterized protein</fullName>
    </submittedName>
</protein>
<name>A0A015VPL9_BACFG</name>
<dbReference type="AlphaFoldDB" id="A0A015VPL9"/>
<sequence length="42" mass="5081">MKMNNVYFLTFDDTYHKFEILKCGNALFTKYYPPPHLLMSFT</sequence>
<dbReference type="Proteomes" id="UP000020773">
    <property type="component" value="Unassembled WGS sequence"/>
</dbReference>
<dbReference type="EMBL" id="JGDB01000378">
    <property type="protein sequence ID" value="EXY87788.1"/>
    <property type="molecule type" value="Genomic_DNA"/>
</dbReference>
<accession>A0A015VPL9</accession>
<reference evidence="1 2" key="1">
    <citation type="submission" date="2014-02" db="EMBL/GenBank/DDBJ databases">
        <authorList>
            <person name="Sears C."/>
            <person name="Carroll K."/>
            <person name="Sack B.R."/>
            <person name="Qadri F."/>
            <person name="Myers L.L."/>
            <person name="Chung G.-T."/>
            <person name="Escheverria P."/>
            <person name="Fraser C.M."/>
            <person name="Sadzewicz L."/>
            <person name="Shefchek K.A."/>
            <person name="Tallon L."/>
            <person name="Das S.P."/>
            <person name="Daugherty S."/>
            <person name="Mongodin E.F."/>
        </authorList>
    </citation>
    <scope>NUCLEOTIDE SEQUENCE [LARGE SCALE GENOMIC DNA]</scope>
    <source>
        <strain evidence="2">3998T(B)3</strain>
    </source>
</reference>
<comment type="caution">
    <text evidence="1">The sequence shown here is derived from an EMBL/GenBank/DDBJ whole genome shotgun (WGS) entry which is preliminary data.</text>
</comment>
<proteinExistence type="predicted"/>
<evidence type="ECO:0000313" key="2">
    <source>
        <dbReference type="Proteomes" id="UP000020773"/>
    </source>
</evidence>